<reference evidence="4 5" key="1">
    <citation type="journal article" date="2016" name="Sci. Rep.">
        <title>Metabolic traits of an uncultured archaeal lineage -MSBL1- from brine pools of the Red Sea.</title>
        <authorList>
            <person name="Mwirichia R."/>
            <person name="Alam I."/>
            <person name="Rashid M."/>
            <person name="Vinu M."/>
            <person name="Ba-Alawi W."/>
            <person name="Anthony Kamau A."/>
            <person name="Kamanda Ngugi D."/>
            <person name="Goker M."/>
            <person name="Klenk H.P."/>
            <person name="Bajic V."/>
            <person name="Stingl U."/>
        </authorList>
    </citation>
    <scope>NUCLEOTIDE SEQUENCE [LARGE SCALE GENOMIC DNA]</scope>
    <source>
        <strain evidence="4">SCGC-AAA259I07</strain>
    </source>
</reference>
<evidence type="ECO:0000259" key="3">
    <source>
        <dbReference type="Pfam" id="PF00881"/>
    </source>
</evidence>
<accession>A0A133UK42</accession>
<evidence type="ECO:0000313" key="4">
    <source>
        <dbReference type="EMBL" id="KXA94480.1"/>
    </source>
</evidence>
<dbReference type="InterPro" id="IPR029479">
    <property type="entry name" value="Nitroreductase"/>
</dbReference>
<keyword evidence="2" id="KW-0560">Oxidoreductase</keyword>
<protein>
    <submittedName>
        <fullName evidence="4">Nitroreductase</fullName>
    </submittedName>
</protein>
<name>A0A133UK42_9EURY</name>
<feature type="domain" description="Nitroreductase" evidence="3">
    <location>
        <begin position="7"/>
        <end position="70"/>
    </location>
</feature>
<evidence type="ECO:0000313" key="5">
    <source>
        <dbReference type="Proteomes" id="UP000070155"/>
    </source>
</evidence>
<gene>
    <name evidence="4" type="ORF">AKJ36_02810</name>
</gene>
<dbReference type="GO" id="GO:0016491">
    <property type="term" value="F:oxidoreductase activity"/>
    <property type="evidence" value="ECO:0007669"/>
    <property type="project" value="UniProtKB-KW"/>
</dbReference>
<proteinExistence type="inferred from homology"/>
<dbReference type="EMBL" id="LHXQ01000045">
    <property type="protein sequence ID" value="KXA94480.1"/>
    <property type="molecule type" value="Genomic_DNA"/>
</dbReference>
<evidence type="ECO:0000256" key="2">
    <source>
        <dbReference type="ARBA" id="ARBA00023002"/>
    </source>
</evidence>
<dbReference type="PANTHER" id="PTHR43673:SF10">
    <property type="entry name" value="NADH DEHYDROGENASE_NAD(P)H NITROREDUCTASE XCC3605-RELATED"/>
    <property type="match status" value="1"/>
</dbReference>
<dbReference type="Proteomes" id="UP000070155">
    <property type="component" value="Unassembled WGS sequence"/>
</dbReference>
<dbReference type="AlphaFoldDB" id="A0A133UK42"/>
<dbReference type="InterPro" id="IPR000415">
    <property type="entry name" value="Nitroreductase-like"/>
</dbReference>
<comment type="caution">
    <text evidence="4">The sequence shown here is derived from an EMBL/GenBank/DDBJ whole genome shotgun (WGS) entry which is preliminary data.</text>
</comment>
<feature type="domain" description="Nitroreductase" evidence="3">
    <location>
        <begin position="71"/>
        <end position="157"/>
    </location>
</feature>
<dbReference type="PANTHER" id="PTHR43673">
    <property type="entry name" value="NAD(P)H NITROREDUCTASE YDGI-RELATED"/>
    <property type="match status" value="1"/>
</dbReference>
<sequence length="181" mass="20186">MKVFEAIEGRRSVRKYKDKDVEDEKIAKILKAATWAPSWANTQCWRFIVVRDEGIKKDLADALSKGNPATDAFLDAPVVIVGCAKREVSGYKGGEAVTEKGDWYMFDIGLAMQNLMLTAYSLSLGTVQTGSFEAQEAEKILDIPEEVSVVSMTPVGYPDREPNVPERKDLDEIVFENKYGK</sequence>
<comment type="similarity">
    <text evidence="1">Belongs to the nitroreductase family.</text>
</comment>
<dbReference type="Gene3D" id="3.40.109.10">
    <property type="entry name" value="NADH Oxidase"/>
    <property type="match status" value="1"/>
</dbReference>
<organism evidence="4 5">
    <name type="scientific">candidate division MSBL1 archaeon SCGC-AAA259I07</name>
    <dbReference type="NCBI Taxonomy" id="1698266"/>
    <lineage>
        <taxon>Archaea</taxon>
        <taxon>Methanobacteriati</taxon>
        <taxon>Methanobacteriota</taxon>
        <taxon>candidate division MSBL1</taxon>
    </lineage>
</organism>
<dbReference type="SUPFAM" id="SSF55469">
    <property type="entry name" value="FMN-dependent nitroreductase-like"/>
    <property type="match status" value="1"/>
</dbReference>
<keyword evidence="5" id="KW-1185">Reference proteome</keyword>
<dbReference type="Pfam" id="PF00881">
    <property type="entry name" value="Nitroreductase"/>
    <property type="match status" value="2"/>
</dbReference>
<evidence type="ECO:0000256" key="1">
    <source>
        <dbReference type="ARBA" id="ARBA00007118"/>
    </source>
</evidence>